<dbReference type="AlphaFoldDB" id="A0A1U8BFU1"/>
<keyword evidence="3" id="KW-0808">Transferase</keyword>
<reference evidence="9" key="1">
    <citation type="submission" date="2025-08" db="UniProtKB">
        <authorList>
            <consortium name="RefSeq"/>
        </authorList>
    </citation>
    <scope>IDENTIFICATION</scope>
</reference>
<sequence>MGSGLEPAVSQLDVSGNGSEYNNHVNSRLPDDNASSATNTIDNGSLADSNSCSGRYIHMYDLPIRFNDDVIKDCRSLNVWYDMCRPLTNRGLGPQLINCNKVFSDKGWYETDQFMLEIIFHERMKRYECLTNDSSLASAHYVPFYAGFDVSRYLWGFNTSIRDATPLALINWLRERSEWKVLGGRDHFLVAGRTTWEFRRLTEEDSDWGNRLMVLPEGKNMTMLVIESSPWHRNDFAIPYPTYFHPSTDDEVFQWQNRIRRLRRRYLFSFAGAPRPNISGSVRGQIIEQCQASNKCRLLDCSTKSNCQNPSNVMKLFQTSAFCLQPPGDSYTRRSAFDSMLAGCIPVFFHPGSAYVQYLWHLPKNYTKYSVFISEDDVKAGNVSIEEKLRRIPKEEVKAMREQVIQLIPGLIYANPSSTLETVEDAFDLAVRGVIDRVNRIRKEIKDGVNSDLSYDEIDSWKYNLFGTVEKHEWDSFFYKWKYTKS</sequence>
<evidence type="ECO:0000256" key="2">
    <source>
        <dbReference type="ARBA" id="ARBA00010271"/>
    </source>
</evidence>
<accession>A0A1U8BFU1</accession>
<dbReference type="OrthoDB" id="1924787at2759"/>
<dbReference type="GO" id="GO:0016757">
    <property type="term" value="F:glycosyltransferase activity"/>
    <property type="evidence" value="ECO:0007669"/>
    <property type="project" value="UniProtKB-KW"/>
</dbReference>
<evidence type="ECO:0000256" key="4">
    <source>
        <dbReference type="ARBA" id="ARBA00022968"/>
    </source>
</evidence>
<feature type="region of interest" description="Disordered" evidence="6">
    <location>
        <begin position="1"/>
        <end position="42"/>
    </location>
</feature>
<dbReference type="InterPro" id="IPR004263">
    <property type="entry name" value="Exostosin"/>
</dbReference>
<keyword evidence="4" id="KW-0735">Signal-anchor</keyword>
<evidence type="ECO:0000256" key="3">
    <source>
        <dbReference type="ARBA" id="ARBA00022676"/>
    </source>
</evidence>
<keyword evidence="5" id="KW-0333">Golgi apparatus</keyword>
<dbReference type="RefSeq" id="XP_010278957.1">
    <property type="nucleotide sequence ID" value="XM_010280655.2"/>
</dbReference>
<dbReference type="GeneID" id="104612982"/>
<evidence type="ECO:0000259" key="7">
    <source>
        <dbReference type="Pfam" id="PF03016"/>
    </source>
</evidence>
<organism evidence="8 9">
    <name type="scientific">Nelumbo nucifera</name>
    <name type="common">Sacred lotus</name>
    <dbReference type="NCBI Taxonomy" id="4432"/>
    <lineage>
        <taxon>Eukaryota</taxon>
        <taxon>Viridiplantae</taxon>
        <taxon>Streptophyta</taxon>
        <taxon>Embryophyta</taxon>
        <taxon>Tracheophyta</taxon>
        <taxon>Spermatophyta</taxon>
        <taxon>Magnoliopsida</taxon>
        <taxon>Proteales</taxon>
        <taxon>Nelumbonaceae</taxon>
        <taxon>Nelumbo</taxon>
    </lineage>
</organism>
<evidence type="ECO:0000313" key="9">
    <source>
        <dbReference type="RefSeq" id="XP_010278957.1"/>
    </source>
</evidence>
<dbReference type="PANTHER" id="PTHR11062">
    <property type="entry name" value="EXOSTOSIN HEPARAN SULFATE GLYCOSYLTRANSFERASE -RELATED"/>
    <property type="match status" value="1"/>
</dbReference>
<dbReference type="Pfam" id="PF03016">
    <property type="entry name" value="Exostosin_GT47"/>
    <property type="match status" value="1"/>
</dbReference>
<name>A0A1U8BFU1_NELNU</name>
<dbReference type="Proteomes" id="UP000189703">
    <property type="component" value="Unplaced"/>
</dbReference>
<protein>
    <submittedName>
        <fullName evidence="9">Xyloglucan galactosyltransferase MUR3-like</fullName>
    </submittedName>
</protein>
<feature type="compositionally biased region" description="Polar residues" evidence="6">
    <location>
        <begin position="12"/>
        <end position="26"/>
    </location>
</feature>
<dbReference type="PANTHER" id="PTHR11062:SF394">
    <property type="entry name" value="XYLOGLUCAN GALACTOSYLTRANSFERASE GT11-RELATED"/>
    <property type="match status" value="1"/>
</dbReference>
<comment type="similarity">
    <text evidence="2">Belongs to the glycosyltransferase 47 family.</text>
</comment>
<proteinExistence type="inferred from homology"/>
<dbReference type="OMA" id="ARYLWDD"/>
<comment type="subcellular location">
    <subcellularLocation>
        <location evidence="1">Golgi apparatus membrane</location>
        <topology evidence="1">Single-pass type II membrane protein</topology>
    </subcellularLocation>
</comment>
<keyword evidence="4" id="KW-0812">Transmembrane</keyword>
<gene>
    <name evidence="9" type="primary">LOC104612982</name>
</gene>
<feature type="compositionally biased region" description="Polar residues" evidence="6">
    <location>
        <begin position="33"/>
        <end position="42"/>
    </location>
</feature>
<evidence type="ECO:0000256" key="1">
    <source>
        <dbReference type="ARBA" id="ARBA00004323"/>
    </source>
</evidence>
<keyword evidence="3" id="KW-0328">Glycosyltransferase</keyword>
<dbReference type="GO" id="GO:0000139">
    <property type="term" value="C:Golgi membrane"/>
    <property type="evidence" value="ECO:0007669"/>
    <property type="project" value="UniProtKB-SubCell"/>
</dbReference>
<dbReference type="KEGG" id="nnu:104612982"/>
<dbReference type="InterPro" id="IPR040911">
    <property type="entry name" value="Exostosin_GT47"/>
</dbReference>
<dbReference type="eggNOG" id="KOG1021">
    <property type="taxonomic scope" value="Eukaryota"/>
</dbReference>
<keyword evidence="8" id="KW-1185">Reference proteome</keyword>
<evidence type="ECO:0000256" key="5">
    <source>
        <dbReference type="ARBA" id="ARBA00023034"/>
    </source>
</evidence>
<evidence type="ECO:0000313" key="8">
    <source>
        <dbReference type="Proteomes" id="UP000189703"/>
    </source>
</evidence>
<evidence type="ECO:0000256" key="6">
    <source>
        <dbReference type="SAM" id="MobiDB-lite"/>
    </source>
</evidence>
<feature type="domain" description="Exostosin GT47" evidence="7">
    <location>
        <begin position="51"/>
        <end position="389"/>
    </location>
</feature>